<reference evidence="4" key="1">
    <citation type="journal article" date="2019" name="Int. J. Syst. Evol. Microbiol.">
        <title>The Global Catalogue of Microorganisms (GCM) 10K type strain sequencing project: providing services to taxonomists for standard genome sequencing and annotation.</title>
        <authorList>
            <consortium name="The Broad Institute Genomics Platform"/>
            <consortium name="The Broad Institute Genome Sequencing Center for Infectious Disease"/>
            <person name="Wu L."/>
            <person name="Ma J."/>
        </authorList>
    </citation>
    <scope>NUCLEOTIDE SEQUENCE [LARGE SCALE GENOMIC DNA]</scope>
    <source>
        <strain evidence="4">KACC 12597</strain>
    </source>
</reference>
<accession>A0ABW4Y8G2</accession>
<organism evidence="3 4">
    <name type="scientific">Thiorhodococcus fuscus</name>
    <dbReference type="NCBI Taxonomy" id="527200"/>
    <lineage>
        <taxon>Bacteria</taxon>
        <taxon>Pseudomonadati</taxon>
        <taxon>Pseudomonadota</taxon>
        <taxon>Gammaproteobacteria</taxon>
        <taxon>Chromatiales</taxon>
        <taxon>Chromatiaceae</taxon>
        <taxon>Thiorhodococcus</taxon>
    </lineage>
</organism>
<protein>
    <submittedName>
        <fullName evidence="3">Uncharacterized protein</fullName>
    </submittedName>
</protein>
<feature type="region of interest" description="Disordered" evidence="1">
    <location>
        <begin position="29"/>
        <end position="58"/>
    </location>
</feature>
<dbReference type="EMBL" id="JBHUHX010000010">
    <property type="protein sequence ID" value="MFD2111326.1"/>
    <property type="molecule type" value="Genomic_DNA"/>
</dbReference>
<keyword evidence="2" id="KW-0812">Transmembrane</keyword>
<dbReference type="Proteomes" id="UP001597337">
    <property type="component" value="Unassembled WGS sequence"/>
</dbReference>
<name>A0ABW4Y8G2_9GAMM</name>
<feature type="transmembrane region" description="Helical" evidence="2">
    <location>
        <begin position="6"/>
        <end position="23"/>
    </location>
</feature>
<evidence type="ECO:0000313" key="3">
    <source>
        <dbReference type="EMBL" id="MFD2111326.1"/>
    </source>
</evidence>
<evidence type="ECO:0000256" key="1">
    <source>
        <dbReference type="SAM" id="MobiDB-lite"/>
    </source>
</evidence>
<sequence>MDTGTGKAIELILIVAVVLGFYLQQRKALDRARNRETPAEQERNREQEDKGPEDTGTQ</sequence>
<evidence type="ECO:0000313" key="4">
    <source>
        <dbReference type="Proteomes" id="UP001597337"/>
    </source>
</evidence>
<proteinExistence type="predicted"/>
<keyword evidence="2" id="KW-0472">Membrane</keyword>
<dbReference type="RefSeq" id="WP_386024438.1">
    <property type="nucleotide sequence ID" value="NZ_JBHUHX010000010.1"/>
</dbReference>
<gene>
    <name evidence="3" type="ORF">ACFSJC_05680</name>
</gene>
<keyword evidence="4" id="KW-1185">Reference proteome</keyword>
<comment type="caution">
    <text evidence="3">The sequence shown here is derived from an EMBL/GenBank/DDBJ whole genome shotgun (WGS) entry which is preliminary data.</text>
</comment>
<evidence type="ECO:0000256" key="2">
    <source>
        <dbReference type="SAM" id="Phobius"/>
    </source>
</evidence>
<keyword evidence="2" id="KW-1133">Transmembrane helix</keyword>